<keyword evidence="1" id="KW-0677">Repeat</keyword>
<evidence type="ECO:0000313" key="7">
    <source>
        <dbReference type="Proteomes" id="UP000660611"/>
    </source>
</evidence>
<evidence type="ECO:0000256" key="3">
    <source>
        <dbReference type="SAM" id="Phobius"/>
    </source>
</evidence>
<keyword evidence="3" id="KW-0472">Membrane</keyword>
<dbReference type="Proteomes" id="UP000660611">
    <property type="component" value="Unassembled WGS sequence"/>
</dbReference>
<proteinExistence type="predicted"/>
<feature type="domain" description="Prenyltransferase alpha-alpha toroid" evidence="5">
    <location>
        <begin position="625"/>
        <end position="770"/>
    </location>
</feature>
<name>A0A919PMU5_9ACTN</name>
<evidence type="ECO:0000256" key="2">
    <source>
        <dbReference type="SAM" id="MobiDB-lite"/>
    </source>
</evidence>
<dbReference type="GO" id="GO:0003824">
    <property type="term" value="F:catalytic activity"/>
    <property type="evidence" value="ECO:0007669"/>
    <property type="project" value="InterPro"/>
</dbReference>
<keyword evidence="3" id="KW-1133">Transmembrane helix</keyword>
<feature type="signal peptide" evidence="4">
    <location>
        <begin position="1"/>
        <end position="17"/>
    </location>
</feature>
<sequence>MFLVAAGAVIASSPASADPLEACTPSSGAIVAVDFGPWGGPVVRGCDATPTTGLDLLHEAGFSTAGTVHDGPGFICRVGHASFQDGTQRPVPADEPCTLTPSADAYWSYWIAPAGQDHWTYSQLGAMSQVPKPGEVEAWVYGGTDVGGSTGAPTFTPASVRATGPTPSPSTSPTGGPGEPGAQPTPAQVAAAGAYLVGQLIDGDHVDYLYDDGTDYPRTIAVATALAATGGQDPALTKILAYLAVHVDAAVFPLGGTETIPHQGNAAALALLVTVTGSDPRAFGGLDLLKVLTDRVCDKADVDAGCTAAGDFAGSYSPVTHATALLALIRAGVTPPAAAVARLLTLQCPGGGFADSHIIPGADCTPDPASTGIAVQALSAAGGHDVEIGTAKAYLLGTQRAGGGYLPYADAGGPETIPTASAAEALAVLAAATPAAAARGFLAARIAADGGLAPDATATESDLAATSLAATALAGKTLATLTHPLGGEPPQGPTPDLVKGVAYLVAPAQLVDGRYYESFPDFPDFGLSIDGAFALAATGGQDAKLRAITEFIRGGGKVGDSEFGVDGWLSIGTDYPSGGAIGKVAVLAQVTGYDPRAFGGHDLIAALHDVTCAAADPTLGCVGAGNYRNAASVFSQALGVIAQLRAGQRSDAAAPITYLLGLQRADGSFPSLIPPVSAEDRDVDSTAMAAMALALVTGDAAATAAVDKALAWIAGQQQAHGGFPGAAGDSTNSTALAIQGLALHRATYTAQIAKALAFLAGQQNSDGGFNVAAGGQPGSDVRASTQVVGGATGISFGVLLRDVHADPGTGSPSPSTSATASASASASASSAAPGTPVGMPVTGQSVITMVWLAIGLLVAGVALLAVSRRRTGRNPVGTNTVDPS</sequence>
<dbReference type="SUPFAM" id="SSF48239">
    <property type="entry name" value="Terpenoid cyclases/Protein prenyltransferases"/>
    <property type="match status" value="2"/>
</dbReference>
<dbReference type="EMBL" id="BONQ01000048">
    <property type="protein sequence ID" value="GIG44988.1"/>
    <property type="molecule type" value="Genomic_DNA"/>
</dbReference>
<organism evidence="6 7">
    <name type="scientific">Dactylosporangium siamense</name>
    <dbReference type="NCBI Taxonomy" id="685454"/>
    <lineage>
        <taxon>Bacteria</taxon>
        <taxon>Bacillati</taxon>
        <taxon>Actinomycetota</taxon>
        <taxon>Actinomycetes</taxon>
        <taxon>Micromonosporales</taxon>
        <taxon>Micromonosporaceae</taxon>
        <taxon>Dactylosporangium</taxon>
    </lineage>
</organism>
<evidence type="ECO:0000259" key="5">
    <source>
        <dbReference type="Pfam" id="PF00432"/>
    </source>
</evidence>
<feature type="chain" id="PRO_5036696195" description="Prenyltransferase alpha-alpha toroid domain-containing protein" evidence="4">
    <location>
        <begin position="18"/>
        <end position="884"/>
    </location>
</feature>
<dbReference type="CDD" id="cd00688">
    <property type="entry name" value="ISOPREN_C2_like"/>
    <property type="match status" value="1"/>
</dbReference>
<dbReference type="Gene3D" id="1.50.10.20">
    <property type="match status" value="2"/>
</dbReference>
<gene>
    <name evidence="6" type="ORF">Dsi01nite_030290</name>
</gene>
<dbReference type="Pfam" id="PF00432">
    <property type="entry name" value="Prenyltrans"/>
    <property type="match status" value="2"/>
</dbReference>
<dbReference type="InterPro" id="IPR001330">
    <property type="entry name" value="Prenyltrans"/>
</dbReference>
<evidence type="ECO:0000256" key="4">
    <source>
        <dbReference type="SAM" id="SignalP"/>
    </source>
</evidence>
<dbReference type="AlphaFoldDB" id="A0A919PMU5"/>
<evidence type="ECO:0000313" key="6">
    <source>
        <dbReference type="EMBL" id="GIG44988.1"/>
    </source>
</evidence>
<feature type="domain" description="Prenyltransferase alpha-alpha toroid" evidence="5">
    <location>
        <begin position="330"/>
        <end position="474"/>
    </location>
</feature>
<reference evidence="6" key="1">
    <citation type="submission" date="2021-01" db="EMBL/GenBank/DDBJ databases">
        <title>Whole genome shotgun sequence of Dactylosporangium siamense NBRC 106093.</title>
        <authorList>
            <person name="Komaki H."/>
            <person name="Tamura T."/>
        </authorList>
    </citation>
    <scope>NUCLEOTIDE SEQUENCE</scope>
    <source>
        <strain evidence="6">NBRC 106093</strain>
    </source>
</reference>
<protein>
    <recommendedName>
        <fullName evidence="5">Prenyltransferase alpha-alpha toroid domain-containing protein</fullName>
    </recommendedName>
</protein>
<feature type="compositionally biased region" description="Low complexity" evidence="2">
    <location>
        <begin position="163"/>
        <end position="174"/>
    </location>
</feature>
<dbReference type="InterPro" id="IPR051588">
    <property type="entry name" value="Cobalamin_Transport"/>
</dbReference>
<comment type="caution">
    <text evidence="6">The sequence shown here is derived from an EMBL/GenBank/DDBJ whole genome shotgun (WGS) entry which is preliminary data.</text>
</comment>
<keyword evidence="4" id="KW-0732">Signal</keyword>
<accession>A0A919PMU5</accession>
<dbReference type="PANTHER" id="PTHR10559">
    <property type="entry name" value="TRANSCOBALAMIN-1/GASTRIC INTRINSIC FACTOR"/>
    <property type="match status" value="1"/>
</dbReference>
<keyword evidence="7" id="KW-1185">Reference proteome</keyword>
<dbReference type="InterPro" id="IPR008930">
    <property type="entry name" value="Terpenoid_cyclase/PrenylTrfase"/>
</dbReference>
<dbReference type="PANTHER" id="PTHR10559:SF18">
    <property type="entry name" value="TRANSCOBALAMIN II"/>
    <property type="match status" value="1"/>
</dbReference>
<keyword evidence="3" id="KW-0812">Transmembrane</keyword>
<feature type="transmembrane region" description="Helical" evidence="3">
    <location>
        <begin position="846"/>
        <end position="866"/>
    </location>
</feature>
<evidence type="ECO:0000256" key="1">
    <source>
        <dbReference type="ARBA" id="ARBA00022737"/>
    </source>
</evidence>
<feature type="region of interest" description="Disordered" evidence="2">
    <location>
        <begin position="150"/>
        <end position="186"/>
    </location>
</feature>